<dbReference type="EMBL" id="BQKI01000071">
    <property type="protein sequence ID" value="GJN14439.1"/>
    <property type="molecule type" value="Genomic_DNA"/>
</dbReference>
<comment type="caution">
    <text evidence="1">The sequence shown here is derived from an EMBL/GenBank/DDBJ whole genome shotgun (WGS) entry which is preliminary data.</text>
</comment>
<proteinExistence type="predicted"/>
<reference evidence="1" key="1">
    <citation type="journal article" date="2018" name="DNA Res.">
        <title>Multiple hybrid de novo genome assembly of finger millet, an orphan allotetraploid crop.</title>
        <authorList>
            <person name="Hatakeyama M."/>
            <person name="Aluri S."/>
            <person name="Balachadran M.T."/>
            <person name="Sivarajan S.R."/>
            <person name="Patrignani A."/>
            <person name="Gruter S."/>
            <person name="Poveda L."/>
            <person name="Shimizu-Inatsugi R."/>
            <person name="Baeten J."/>
            <person name="Francoijs K.J."/>
            <person name="Nataraja K.N."/>
            <person name="Reddy Y.A.N."/>
            <person name="Phadnis S."/>
            <person name="Ravikumar R.L."/>
            <person name="Schlapbach R."/>
            <person name="Sreeman S.M."/>
            <person name="Shimizu K.K."/>
        </authorList>
    </citation>
    <scope>NUCLEOTIDE SEQUENCE</scope>
</reference>
<evidence type="ECO:0000313" key="2">
    <source>
        <dbReference type="Proteomes" id="UP001054889"/>
    </source>
</evidence>
<keyword evidence="2" id="KW-1185">Reference proteome</keyword>
<dbReference type="Proteomes" id="UP001054889">
    <property type="component" value="Unassembled WGS sequence"/>
</dbReference>
<accession>A0AAV5DUQ2</accession>
<name>A0AAV5DUQ2_ELECO</name>
<sequence>MMMMRAVKTMEKKRKSATTRCVGRVEQMMARMSSGFAVIVVSDGTMGNVSRSHLLELSISSTTNAQIAATRGQEHSMQDAALVRLGCEASARSLMSADMA</sequence>
<protein>
    <submittedName>
        <fullName evidence="1">Uncharacterized protein</fullName>
    </submittedName>
</protein>
<organism evidence="1 2">
    <name type="scientific">Eleusine coracana subsp. coracana</name>
    <dbReference type="NCBI Taxonomy" id="191504"/>
    <lineage>
        <taxon>Eukaryota</taxon>
        <taxon>Viridiplantae</taxon>
        <taxon>Streptophyta</taxon>
        <taxon>Embryophyta</taxon>
        <taxon>Tracheophyta</taxon>
        <taxon>Spermatophyta</taxon>
        <taxon>Magnoliopsida</taxon>
        <taxon>Liliopsida</taxon>
        <taxon>Poales</taxon>
        <taxon>Poaceae</taxon>
        <taxon>PACMAD clade</taxon>
        <taxon>Chloridoideae</taxon>
        <taxon>Cynodonteae</taxon>
        <taxon>Eleusininae</taxon>
        <taxon>Eleusine</taxon>
    </lineage>
</organism>
<gene>
    <name evidence="1" type="primary">gb01266</name>
    <name evidence="1" type="ORF">PR202_gb01266</name>
</gene>
<dbReference type="AlphaFoldDB" id="A0AAV5DUQ2"/>
<reference evidence="1" key="2">
    <citation type="submission" date="2021-12" db="EMBL/GenBank/DDBJ databases">
        <title>Resequencing data analysis of finger millet.</title>
        <authorList>
            <person name="Hatakeyama M."/>
            <person name="Aluri S."/>
            <person name="Balachadran M.T."/>
            <person name="Sivarajan S.R."/>
            <person name="Poveda L."/>
            <person name="Shimizu-Inatsugi R."/>
            <person name="Schlapbach R."/>
            <person name="Sreeman S.M."/>
            <person name="Shimizu K.K."/>
        </authorList>
    </citation>
    <scope>NUCLEOTIDE SEQUENCE</scope>
</reference>
<evidence type="ECO:0000313" key="1">
    <source>
        <dbReference type="EMBL" id="GJN14439.1"/>
    </source>
</evidence>